<dbReference type="InterPro" id="IPR014944">
    <property type="entry name" value="Toxin_SymE-like"/>
</dbReference>
<accession>A0AAE8ET66</accession>
<dbReference type="EMBL" id="MJLX01000023">
    <property type="protein sequence ID" value="RLM24567.1"/>
    <property type="molecule type" value="Genomic_DNA"/>
</dbReference>
<dbReference type="Pfam" id="PF08845">
    <property type="entry name" value="SymE_toxin"/>
    <property type="match status" value="1"/>
</dbReference>
<dbReference type="GO" id="GO:0005737">
    <property type="term" value="C:cytoplasm"/>
    <property type="evidence" value="ECO:0007669"/>
    <property type="project" value="InterPro"/>
</dbReference>
<organism evidence="2 3">
    <name type="scientific">Brenneria goodwinii</name>
    <dbReference type="NCBI Taxonomy" id="1109412"/>
    <lineage>
        <taxon>Bacteria</taxon>
        <taxon>Pseudomonadati</taxon>
        <taxon>Pseudomonadota</taxon>
        <taxon>Gammaproteobacteria</taxon>
        <taxon>Enterobacterales</taxon>
        <taxon>Pectobacteriaceae</taxon>
        <taxon>Brenneria</taxon>
    </lineage>
</organism>
<gene>
    <name evidence="2" type="ORF">BIY26_10370</name>
</gene>
<evidence type="ECO:0000313" key="3">
    <source>
        <dbReference type="Proteomes" id="UP000285972"/>
    </source>
</evidence>
<name>A0AAE8ET66_9GAMM</name>
<dbReference type="GO" id="GO:0003723">
    <property type="term" value="F:RNA binding"/>
    <property type="evidence" value="ECO:0007669"/>
    <property type="project" value="InterPro"/>
</dbReference>
<comment type="caution">
    <text evidence="2">The sequence shown here is derived from an EMBL/GenBank/DDBJ whole genome shotgun (WGS) entry which is preliminary data.</text>
</comment>
<sequence>MILLFYFFNTNKSQISSTSAGICHSRLIIFIFPDKDAGEFLRYYSRSPSQHLKGHWLEAAGFGTETVEHGQLLIRIVAE</sequence>
<reference evidence="2 3" key="1">
    <citation type="submission" date="2016-09" db="EMBL/GenBank/DDBJ databases">
        <authorList>
            <person name="Doonan J."/>
            <person name="Pachebat J.A."/>
            <person name="Golyshin P.N."/>
            <person name="Denman S."/>
            <person name="Mcdonald J.E."/>
        </authorList>
    </citation>
    <scope>NUCLEOTIDE SEQUENCE [LARGE SCALE GENOMIC DNA]</scope>
    <source>
        <strain evidence="2 3">FRB141</strain>
    </source>
</reference>
<evidence type="ECO:0000313" key="2">
    <source>
        <dbReference type="EMBL" id="RLM24567.1"/>
    </source>
</evidence>
<protein>
    <recommendedName>
        <fullName evidence="1">Toxin SymE-like domain-containing protein</fullName>
    </recommendedName>
</protein>
<dbReference type="AlphaFoldDB" id="A0AAE8ET66"/>
<dbReference type="Proteomes" id="UP000285972">
    <property type="component" value="Unassembled WGS sequence"/>
</dbReference>
<evidence type="ECO:0000259" key="1">
    <source>
        <dbReference type="Pfam" id="PF08845"/>
    </source>
</evidence>
<feature type="domain" description="Toxin SymE-like" evidence="1">
    <location>
        <begin position="37"/>
        <end position="75"/>
    </location>
</feature>
<proteinExistence type="predicted"/>
<dbReference type="GO" id="GO:0016788">
    <property type="term" value="F:hydrolase activity, acting on ester bonds"/>
    <property type="evidence" value="ECO:0007669"/>
    <property type="project" value="InterPro"/>
</dbReference>
<dbReference type="GO" id="GO:0016070">
    <property type="term" value="P:RNA metabolic process"/>
    <property type="evidence" value="ECO:0007669"/>
    <property type="project" value="InterPro"/>
</dbReference>